<reference evidence="2 3" key="1">
    <citation type="submission" date="2011-02" db="EMBL/GenBank/DDBJ databases">
        <authorList>
            <person name="Weinstock G."/>
            <person name="Sodergren E."/>
            <person name="Clifton S."/>
            <person name="Fulton L."/>
            <person name="Fulton B."/>
            <person name="Courtney L."/>
            <person name="Fronick C."/>
            <person name="Harrison M."/>
            <person name="Strong C."/>
            <person name="Farmer C."/>
            <person name="Delahaunty K."/>
            <person name="Markovic C."/>
            <person name="Hall O."/>
            <person name="Minx P."/>
            <person name="Tomlinson C."/>
            <person name="Mitreva M."/>
            <person name="Hou S."/>
            <person name="Chen J."/>
            <person name="Wollam A."/>
            <person name="Pepin K.H."/>
            <person name="Johnson M."/>
            <person name="Bhonagiri V."/>
            <person name="Zhang X."/>
            <person name="Suruliraj S."/>
            <person name="Warren W."/>
            <person name="Chinwalla A."/>
            <person name="Mardis E.R."/>
            <person name="Wilson R.K."/>
        </authorList>
    </citation>
    <scope>NUCLEOTIDE SEQUENCE [LARGE SCALE GENOMIC DNA]</scope>
    <source>
        <strain evidence="2 3">YIT 11841</strain>
    </source>
</reference>
<name>F3QVV5_9BACT</name>
<dbReference type="EMBL" id="AFBR01000067">
    <property type="protein sequence ID" value="EGG52423.1"/>
    <property type="molecule type" value="Genomic_DNA"/>
</dbReference>
<dbReference type="AlphaFoldDB" id="F3QVV5"/>
<proteinExistence type="predicted"/>
<gene>
    <name evidence="2" type="ORF">HMPREF9442_02278</name>
</gene>
<evidence type="ECO:0000313" key="2">
    <source>
        <dbReference type="EMBL" id="EGG52423.1"/>
    </source>
</evidence>
<dbReference type="Proteomes" id="UP000005546">
    <property type="component" value="Unassembled WGS sequence"/>
</dbReference>
<feature type="chain" id="PRO_5003305533" evidence="1">
    <location>
        <begin position="24"/>
        <end position="234"/>
    </location>
</feature>
<protein>
    <submittedName>
        <fullName evidence="2">Uncharacterized protein</fullName>
    </submittedName>
</protein>
<keyword evidence="3" id="KW-1185">Reference proteome</keyword>
<comment type="caution">
    <text evidence="2">The sequence shown here is derived from an EMBL/GenBank/DDBJ whole genome shotgun (WGS) entry which is preliminary data.</text>
</comment>
<dbReference type="eggNOG" id="ENOG502ZQXM">
    <property type="taxonomic scope" value="Bacteria"/>
</dbReference>
<evidence type="ECO:0000313" key="3">
    <source>
        <dbReference type="Proteomes" id="UP000005546"/>
    </source>
</evidence>
<evidence type="ECO:0000256" key="1">
    <source>
        <dbReference type="SAM" id="SignalP"/>
    </source>
</evidence>
<feature type="signal peptide" evidence="1">
    <location>
        <begin position="1"/>
        <end position="23"/>
    </location>
</feature>
<accession>F3QVV5</accession>
<organism evidence="2 3">
    <name type="scientific">Paraprevotella xylaniphila YIT 11841</name>
    <dbReference type="NCBI Taxonomy" id="762982"/>
    <lineage>
        <taxon>Bacteria</taxon>
        <taxon>Pseudomonadati</taxon>
        <taxon>Bacteroidota</taxon>
        <taxon>Bacteroidia</taxon>
        <taxon>Bacteroidales</taxon>
        <taxon>Prevotellaceae</taxon>
        <taxon>Paraprevotella</taxon>
    </lineage>
</organism>
<dbReference type="STRING" id="762982.HMPREF9442_02278"/>
<dbReference type="HOGENOM" id="CLU_1282267_0_0_10"/>
<sequence>MKPMKRYVIFFILFNSFVLHGMAQWDTCRTAELHKAYNRLKSDTTQKAQEEFFWAFPRNWNEYLIMDYEVGNRNEENIYDYVEAFGGLTAINDTTYCAKLISVVRGAYYDADGPNYLRSLLHGVMGDSSHESGYYTPHGKENMPFIMLWLLSRELKGDIMRFWQFYWSKLYFEEDGGAGNDYSFNDDFYRLRGIVEKEYPDMVEPMTIAYRYFHHGVMFLSSYNDWWLERHVLY</sequence>
<keyword evidence="1" id="KW-0732">Signal</keyword>